<dbReference type="eggNOG" id="KOG0839">
    <property type="taxonomic scope" value="Eukaryota"/>
</dbReference>
<proteinExistence type="predicted"/>
<dbReference type="PANTHER" id="PTHR12029">
    <property type="entry name" value="RNA METHYLTRANSFERASE"/>
    <property type="match status" value="1"/>
</dbReference>
<name>K3WD74_GLOUD</name>
<organism evidence="4 5">
    <name type="scientific">Globisporangium ultimum (strain ATCC 200006 / CBS 805.95 / DAOM BR144)</name>
    <name type="common">Pythium ultimum</name>
    <dbReference type="NCBI Taxonomy" id="431595"/>
    <lineage>
        <taxon>Eukaryota</taxon>
        <taxon>Sar</taxon>
        <taxon>Stramenopiles</taxon>
        <taxon>Oomycota</taxon>
        <taxon>Peronosporomycetes</taxon>
        <taxon>Pythiales</taxon>
        <taxon>Pythiaceae</taxon>
        <taxon>Globisporangium</taxon>
    </lineage>
</organism>
<protein>
    <recommendedName>
        <fullName evidence="3">tRNA/rRNA methyltransferase SpoU type domain-containing protein</fullName>
    </recommendedName>
</protein>
<accession>K3WD74</accession>
<dbReference type="GO" id="GO:0003723">
    <property type="term" value="F:RNA binding"/>
    <property type="evidence" value="ECO:0007669"/>
    <property type="project" value="InterPro"/>
</dbReference>
<dbReference type="PANTHER" id="PTHR12029:SF11">
    <property type="entry name" value="METHYLTRANSFERASE TARBP1-RELATED"/>
    <property type="match status" value="1"/>
</dbReference>
<reference evidence="4" key="3">
    <citation type="submission" date="2015-02" db="UniProtKB">
        <authorList>
            <consortium name="EnsemblProtists"/>
        </authorList>
    </citation>
    <scope>IDENTIFICATION</scope>
    <source>
        <strain evidence="4">DAOM BR144</strain>
    </source>
</reference>
<sequence>MRLALTLRLLQTPRHPVILCASLVDEISDLVGLARTCEVFNVGGLIVPNLCVCEEDETFATISATANKWMLMEQMRPENGELAAVMLAWKRHGFTIVAVEQTTSSVCLSSYAFPEKVVIVLGKEKEGIPADILQLVDVCIEIPHFGHIRSLGVEVSGSLLLWTCTQQRLARDSTQ</sequence>
<dbReference type="GO" id="GO:0030488">
    <property type="term" value="P:tRNA methylation"/>
    <property type="evidence" value="ECO:0007669"/>
    <property type="project" value="InterPro"/>
</dbReference>
<feature type="domain" description="tRNA/rRNA methyltransferase SpoU type" evidence="3">
    <location>
        <begin position="33"/>
        <end position="161"/>
    </location>
</feature>
<evidence type="ECO:0000313" key="5">
    <source>
        <dbReference type="Proteomes" id="UP000019132"/>
    </source>
</evidence>
<dbReference type="EnsemblProtists" id="PYU1_T002915">
    <property type="protein sequence ID" value="PYU1_T002915"/>
    <property type="gene ID" value="PYU1_G002912"/>
</dbReference>
<dbReference type="SUPFAM" id="SSF75217">
    <property type="entry name" value="alpha/beta knot"/>
    <property type="match status" value="1"/>
</dbReference>
<dbReference type="InterPro" id="IPR029026">
    <property type="entry name" value="tRNA_m1G_MTases_N"/>
</dbReference>
<reference evidence="5" key="2">
    <citation type="submission" date="2010-04" db="EMBL/GenBank/DDBJ databases">
        <authorList>
            <person name="Buell R."/>
            <person name="Hamilton J."/>
            <person name="Hostetler J."/>
        </authorList>
    </citation>
    <scope>NUCLEOTIDE SEQUENCE [LARGE SCALE GENOMIC DNA]</scope>
    <source>
        <strain evidence="5">DAOM:BR144</strain>
    </source>
</reference>
<dbReference type="CDD" id="cd18091">
    <property type="entry name" value="SpoU-like_TRM3-like"/>
    <property type="match status" value="1"/>
</dbReference>
<evidence type="ECO:0000259" key="3">
    <source>
        <dbReference type="Pfam" id="PF00588"/>
    </source>
</evidence>
<keyword evidence="5" id="KW-1185">Reference proteome</keyword>
<dbReference type="VEuPathDB" id="FungiDB:PYU1_G002912"/>
<evidence type="ECO:0000256" key="2">
    <source>
        <dbReference type="ARBA" id="ARBA00022679"/>
    </source>
</evidence>
<reference evidence="5" key="1">
    <citation type="journal article" date="2010" name="Genome Biol.">
        <title>Genome sequence of the necrotrophic plant pathogen Pythium ultimum reveals original pathogenicity mechanisms and effector repertoire.</title>
        <authorList>
            <person name="Levesque C.A."/>
            <person name="Brouwer H."/>
            <person name="Cano L."/>
            <person name="Hamilton J.P."/>
            <person name="Holt C."/>
            <person name="Huitema E."/>
            <person name="Raffaele S."/>
            <person name="Robideau G.P."/>
            <person name="Thines M."/>
            <person name="Win J."/>
            <person name="Zerillo M.M."/>
            <person name="Beakes G.W."/>
            <person name="Boore J.L."/>
            <person name="Busam D."/>
            <person name="Dumas B."/>
            <person name="Ferriera S."/>
            <person name="Fuerstenberg S.I."/>
            <person name="Gachon C.M."/>
            <person name="Gaulin E."/>
            <person name="Govers F."/>
            <person name="Grenville-Briggs L."/>
            <person name="Horner N."/>
            <person name="Hostetler J."/>
            <person name="Jiang R.H."/>
            <person name="Johnson J."/>
            <person name="Krajaejun T."/>
            <person name="Lin H."/>
            <person name="Meijer H.J."/>
            <person name="Moore B."/>
            <person name="Morris P."/>
            <person name="Phuntmart V."/>
            <person name="Puiu D."/>
            <person name="Shetty J."/>
            <person name="Stajich J.E."/>
            <person name="Tripathy S."/>
            <person name="Wawra S."/>
            <person name="van West P."/>
            <person name="Whitty B.R."/>
            <person name="Coutinho P.M."/>
            <person name="Henrissat B."/>
            <person name="Martin F."/>
            <person name="Thomas P.D."/>
            <person name="Tyler B.M."/>
            <person name="De Vries R.P."/>
            <person name="Kamoun S."/>
            <person name="Yandell M."/>
            <person name="Tisserat N."/>
            <person name="Buell C.R."/>
        </authorList>
    </citation>
    <scope>NUCLEOTIDE SEQUENCE</scope>
    <source>
        <strain evidence="5">DAOM:BR144</strain>
    </source>
</reference>
<evidence type="ECO:0000313" key="4">
    <source>
        <dbReference type="EnsemblProtists" id="PYU1_T002915"/>
    </source>
</evidence>
<evidence type="ECO:0000256" key="1">
    <source>
        <dbReference type="ARBA" id="ARBA00022603"/>
    </source>
</evidence>
<dbReference type="InterPro" id="IPR045330">
    <property type="entry name" value="TRM3/TARBP1"/>
</dbReference>
<keyword evidence="2" id="KW-0808">Transferase</keyword>
<dbReference type="AlphaFoldDB" id="K3WD74"/>
<dbReference type="Gene3D" id="3.40.1280.10">
    <property type="match status" value="1"/>
</dbReference>
<dbReference type="GO" id="GO:0016423">
    <property type="term" value="F:tRNA (guanine) methyltransferase activity"/>
    <property type="evidence" value="ECO:0007669"/>
    <property type="project" value="InterPro"/>
</dbReference>
<dbReference type="InterPro" id="IPR001537">
    <property type="entry name" value="SpoU_MeTrfase"/>
</dbReference>
<dbReference type="OMA" id="QTARSQC"/>
<dbReference type="HOGENOM" id="CLU_021322_4_4_1"/>
<dbReference type="InterPro" id="IPR029028">
    <property type="entry name" value="Alpha/beta_knot_MTases"/>
</dbReference>
<dbReference type="InParanoid" id="K3WD74"/>
<dbReference type="InterPro" id="IPR044748">
    <property type="entry name" value="Trm3/TARBP1_C"/>
</dbReference>
<dbReference type="Pfam" id="PF00588">
    <property type="entry name" value="SpoU_methylase"/>
    <property type="match status" value="1"/>
</dbReference>
<dbReference type="Proteomes" id="UP000019132">
    <property type="component" value="Unassembled WGS sequence"/>
</dbReference>
<dbReference type="EMBL" id="GL376628">
    <property type="status" value="NOT_ANNOTATED_CDS"/>
    <property type="molecule type" value="Genomic_DNA"/>
</dbReference>
<keyword evidence="1" id="KW-0489">Methyltransferase</keyword>
<dbReference type="STRING" id="431595.K3WD74"/>